<gene>
    <name evidence="1" type="ORF">K435DRAFT_803604</name>
</gene>
<evidence type="ECO:0000313" key="1">
    <source>
        <dbReference type="EMBL" id="THU88335.1"/>
    </source>
</evidence>
<organism evidence="1 2">
    <name type="scientific">Dendrothele bispora (strain CBS 962.96)</name>
    <dbReference type="NCBI Taxonomy" id="1314807"/>
    <lineage>
        <taxon>Eukaryota</taxon>
        <taxon>Fungi</taxon>
        <taxon>Dikarya</taxon>
        <taxon>Basidiomycota</taxon>
        <taxon>Agaricomycotina</taxon>
        <taxon>Agaricomycetes</taxon>
        <taxon>Agaricomycetidae</taxon>
        <taxon>Agaricales</taxon>
        <taxon>Agaricales incertae sedis</taxon>
        <taxon>Dendrothele</taxon>
    </lineage>
</organism>
<reference evidence="1 2" key="1">
    <citation type="journal article" date="2019" name="Nat. Ecol. Evol.">
        <title>Megaphylogeny resolves global patterns of mushroom evolution.</title>
        <authorList>
            <person name="Varga T."/>
            <person name="Krizsan K."/>
            <person name="Foldi C."/>
            <person name="Dima B."/>
            <person name="Sanchez-Garcia M."/>
            <person name="Sanchez-Ramirez S."/>
            <person name="Szollosi G.J."/>
            <person name="Szarkandi J.G."/>
            <person name="Papp V."/>
            <person name="Albert L."/>
            <person name="Andreopoulos W."/>
            <person name="Angelini C."/>
            <person name="Antonin V."/>
            <person name="Barry K.W."/>
            <person name="Bougher N.L."/>
            <person name="Buchanan P."/>
            <person name="Buyck B."/>
            <person name="Bense V."/>
            <person name="Catcheside P."/>
            <person name="Chovatia M."/>
            <person name="Cooper J."/>
            <person name="Damon W."/>
            <person name="Desjardin D."/>
            <person name="Finy P."/>
            <person name="Geml J."/>
            <person name="Haridas S."/>
            <person name="Hughes K."/>
            <person name="Justo A."/>
            <person name="Karasinski D."/>
            <person name="Kautmanova I."/>
            <person name="Kiss B."/>
            <person name="Kocsube S."/>
            <person name="Kotiranta H."/>
            <person name="LaButti K.M."/>
            <person name="Lechner B.E."/>
            <person name="Liimatainen K."/>
            <person name="Lipzen A."/>
            <person name="Lukacs Z."/>
            <person name="Mihaltcheva S."/>
            <person name="Morgado L.N."/>
            <person name="Niskanen T."/>
            <person name="Noordeloos M.E."/>
            <person name="Ohm R.A."/>
            <person name="Ortiz-Santana B."/>
            <person name="Ovrebo C."/>
            <person name="Racz N."/>
            <person name="Riley R."/>
            <person name="Savchenko A."/>
            <person name="Shiryaev A."/>
            <person name="Soop K."/>
            <person name="Spirin V."/>
            <person name="Szebenyi C."/>
            <person name="Tomsovsky M."/>
            <person name="Tulloss R.E."/>
            <person name="Uehling J."/>
            <person name="Grigoriev I.V."/>
            <person name="Vagvolgyi C."/>
            <person name="Papp T."/>
            <person name="Martin F.M."/>
            <person name="Miettinen O."/>
            <person name="Hibbett D.S."/>
            <person name="Nagy L.G."/>
        </authorList>
    </citation>
    <scope>NUCLEOTIDE SEQUENCE [LARGE SCALE GENOMIC DNA]</scope>
    <source>
        <strain evidence="1 2">CBS 962.96</strain>
    </source>
</reference>
<dbReference type="AlphaFoldDB" id="A0A4V4HDS0"/>
<proteinExistence type="predicted"/>
<name>A0A4V4HDS0_DENBC</name>
<dbReference type="EMBL" id="ML179413">
    <property type="protein sequence ID" value="THU88335.1"/>
    <property type="molecule type" value="Genomic_DNA"/>
</dbReference>
<accession>A0A4V4HDS0</accession>
<protein>
    <submittedName>
        <fullName evidence="1">Uncharacterized protein</fullName>
    </submittedName>
</protein>
<evidence type="ECO:0000313" key="2">
    <source>
        <dbReference type="Proteomes" id="UP000297245"/>
    </source>
</evidence>
<dbReference type="Proteomes" id="UP000297245">
    <property type="component" value="Unassembled WGS sequence"/>
</dbReference>
<keyword evidence="2" id="KW-1185">Reference proteome</keyword>
<sequence length="189" mass="21478">MQSKTEVVAYYFLFLLEGFNIRRWEKVCRRPCSFKFEGVSGDNSSVGLLTCALLSKKSFALRQLRKSEGPTSQAYWGESTAGLCWKEGSRQGAITGAFREINWYKGTLREFPFWDVTFLRGCTVPNCDIQKWKFPEGTLVPVDLTECSGDRPLGLARASGDKDAKEDPDKIFSRSIHDYLWAAVHKLTR</sequence>